<reference evidence="2 3" key="1">
    <citation type="submission" date="2017-06" db="EMBL/GenBank/DDBJ databases">
        <authorList>
            <person name="Kim H.J."/>
            <person name="Triplett B.A."/>
        </authorList>
    </citation>
    <scope>NUCLEOTIDE SEQUENCE [LARGE SCALE GENOMIC DNA]</scope>
    <source>
        <strain evidence="2 3">DSM 29339</strain>
    </source>
</reference>
<organism evidence="2 3">
    <name type="scientific">Tropicimonas sediminicola</name>
    <dbReference type="NCBI Taxonomy" id="1031541"/>
    <lineage>
        <taxon>Bacteria</taxon>
        <taxon>Pseudomonadati</taxon>
        <taxon>Pseudomonadota</taxon>
        <taxon>Alphaproteobacteria</taxon>
        <taxon>Rhodobacterales</taxon>
        <taxon>Roseobacteraceae</taxon>
        <taxon>Tropicimonas</taxon>
    </lineage>
</organism>
<gene>
    <name evidence="2" type="ORF">SAMN05421757_101302</name>
</gene>
<evidence type="ECO:0000313" key="2">
    <source>
        <dbReference type="EMBL" id="SNS19718.1"/>
    </source>
</evidence>
<name>A0A239CJ48_9RHOB</name>
<keyword evidence="1" id="KW-1133">Transmembrane helix</keyword>
<feature type="transmembrane region" description="Helical" evidence="1">
    <location>
        <begin position="44"/>
        <end position="63"/>
    </location>
</feature>
<keyword evidence="1" id="KW-0472">Membrane</keyword>
<dbReference type="AlphaFoldDB" id="A0A239CJ48"/>
<proteinExistence type="predicted"/>
<keyword evidence="1" id="KW-0812">Transmembrane</keyword>
<accession>A0A239CJ48</accession>
<protein>
    <submittedName>
        <fullName evidence="2">Uncharacterized protein</fullName>
    </submittedName>
</protein>
<dbReference type="EMBL" id="FZOY01000001">
    <property type="protein sequence ID" value="SNS19718.1"/>
    <property type="molecule type" value="Genomic_DNA"/>
</dbReference>
<dbReference type="RefSeq" id="WP_089230779.1">
    <property type="nucleotide sequence ID" value="NZ_FZOY01000001.1"/>
</dbReference>
<sequence length="75" mass="8199">MNWKQKALSGLMAGGFGLRWLAGHHVDADDPALAAALHAVDVALGWMLAVAVVLALRWLLLTLRRWLARGRRSEG</sequence>
<keyword evidence="3" id="KW-1185">Reference proteome</keyword>
<evidence type="ECO:0000256" key="1">
    <source>
        <dbReference type="SAM" id="Phobius"/>
    </source>
</evidence>
<evidence type="ECO:0000313" key="3">
    <source>
        <dbReference type="Proteomes" id="UP000198426"/>
    </source>
</evidence>
<dbReference type="Proteomes" id="UP000198426">
    <property type="component" value="Unassembled WGS sequence"/>
</dbReference>